<keyword evidence="3" id="KW-0804">Transcription</keyword>
<dbReference type="AlphaFoldDB" id="A0A1M5PNW2"/>
<feature type="domain" description="HTH luxR-type" evidence="6">
    <location>
        <begin position="289"/>
        <end position="352"/>
    </location>
</feature>
<gene>
    <name evidence="7" type="ORF">SAMN05444148_1544</name>
</gene>
<feature type="signal peptide" evidence="5">
    <location>
        <begin position="1"/>
        <end position="18"/>
    </location>
</feature>
<dbReference type="InterPro" id="IPR000792">
    <property type="entry name" value="Tscrpt_reg_LuxR_C"/>
</dbReference>
<evidence type="ECO:0000313" key="8">
    <source>
        <dbReference type="Proteomes" id="UP000184522"/>
    </source>
</evidence>
<dbReference type="GO" id="GO:0006355">
    <property type="term" value="P:regulation of DNA-templated transcription"/>
    <property type="evidence" value="ECO:0007669"/>
    <property type="project" value="InterPro"/>
</dbReference>
<organism evidence="7 8">
    <name type="scientific">Winogradskyella jejuensis</name>
    <dbReference type="NCBI Taxonomy" id="1089305"/>
    <lineage>
        <taxon>Bacteria</taxon>
        <taxon>Pseudomonadati</taxon>
        <taxon>Bacteroidota</taxon>
        <taxon>Flavobacteriia</taxon>
        <taxon>Flavobacteriales</taxon>
        <taxon>Flavobacteriaceae</taxon>
        <taxon>Winogradskyella</taxon>
    </lineage>
</organism>
<dbReference type="PRINTS" id="PR00038">
    <property type="entry name" value="HTHLUXR"/>
</dbReference>
<accession>A0A1M5PNW2</accession>
<dbReference type="SMART" id="SM00421">
    <property type="entry name" value="HTH_LUXR"/>
    <property type="match status" value="1"/>
</dbReference>
<dbReference type="Pfam" id="PF00196">
    <property type="entry name" value="GerE"/>
    <property type="match status" value="1"/>
</dbReference>
<dbReference type="SUPFAM" id="SSF46894">
    <property type="entry name" value="C-terminal effector domain of the bipartite response regulators"/>
    <property type="match status" value="1"/>
</dbReference>
<evidence type="ECO:0000313" key="7">
    <source>
        <dbReference type="EMBL" id="SHH03299.1"/>
    </source>
</evidence>
<dbReference type="EMBL" id="FQWS01000001">
    <property type="protein sequence ID" value="SHH03299.1"/>
    <property type="molecule type" value="Genomic_DNA"/>
</dbReference>
<dbReference type="GO" id="GO:0003677">
    <property type="term" value="F:DNA binding"/>
    <property type="evidence" value="ECO:0007669"/>
    <property type="project" value="UniProtKB-KW"/>
</dbReference>
<evidence type="ECO:0000256" key="4">
    <source>
        <dbReference type="SAM" id="Phobius"/>
    </source>
</evidence>
<feature type="chain" id="PRO_5012612626" evidence="5">
    <location>
        <begin position="19"/>
        <end position="352"/>
    </location>
</feature>
<dbReference type="RefSeq" id="WP_073084938.1">
    <property type="nucleotide sequence ID" value="NZ_FQWS01000001.1"/>
</dbReference>
<dbReference type="PROSITE" id="PS50043">
    <property type="entry name" value="HTH_LUXR_2"/>
    <property type="match status" value="1"/>
</dbReference>
<evidence type="ECO:0000259" key="6">
    <source>
        <dbReference type="PROSITE" id="PS50043"/>
    </source>
</evidence>
<keyword evidence="1" id="KW-0805">Transcription regulation</keyword>
<keyword evidence="2" id="KW-0238">DNA-binding</keyword>
<dbReference type="OrthoDB" id="9807565at2"/>
<dbReference type="PANTHER" id="PTHR44688:SF16">
    <property type="entry name" value="DNA-BINDING TRANSCRIPTIONAL ACTIVATOR DEVR_DOSR"/>
    <property type="match status" value="1"/>
</dbReference>
<name>A0A1M5PNW2_9FLAO</name>
<evidence type="ECO:0000256" key="1">
    <source>
        <dbReference type="ARBA" id="ARBA00023015"/>
    </source>
</evidence>
<proteinExistence type="predicted"/>
<dbReference type="CDD" id="cd06170">
    <property type="entry name" value="LuxR_C_like"/>
    <property type="match status" value="1"/>
</dbReference>
<dbReference type="STRING" id="1089305.SAMN05444148_1544"/>
<dbReference type="Proteomes" id="UP000184522">
    <property type="component" value="Unassembled WGS sequence"/>
</dbReference>
<dbReference type="PROSITE" id="PS00622">
    <property type="entry name" value="HTH_LUXR_1"/>
    <property type="match status" value="1"/>
</dbReference>
<evidence type="ECO:0000256" key="5">
    <source>
        <dbReference type="SAM" id="SignalP"/>
    </source>
</evidence>
<evidence type="ECO:0000256" key="3">
    <source>
        <dbReference type="ARBA" id="ARBA00023163"/>
    </source>
</evidence>
<protein>
    <submittedName>
        <fullName evidence="7">Regulatory protein, luxR family</fullName>
    </submittedName>
</protein>
<sequence length="352" mass="40988">MRISLVILFLFVCSVCKAQYSFSGYVDAEEWQSTVYLSLVEDYRKIDGVYSEQIIAKTIADADGYFKFTGNMLDEANRIYRIHVDKCSENLQDSNHFNGHCSDSKALIFIANNNDNLELPFSFDNEVFCNIISTNPKANAFVKIDSLKQDMKFAYGEFRSETNRKLNNRKWFKTLQDFGKSLNEPLAELYIYAYLSDRTSDLHNYYVEDLSKNNYYDDLKTKLLLAYPESTYTKQYTNELASDKFMISTSDKTNSSMYWRYLLYAILGLSLVGNIYFILQKRNAKKQSKQRLKDKLSKQERVVLDLLLQDKTNKDIAETLFLSVSTVKTHTNNIYKKLNVQSREDAKSLFFS</sequence>
<dbReference type="InterPro" id="IPR016032">
    <property type="entry name" value="Sig_transdc_resp-reg_C-effctor"/>
</dbReference>
<dbReference type="InterPro" id="IPR036388">
    <property type="entry name" value="WH-like_DNA-bd_sf"/>
</dbReference>
<dbReference type="Gene3D" id="1.10.10.10">
    <property type="entry name" value="Winged helix-like DNA-binding domain superfamily/Winged helix DNA-binding domain"/>
    <property type="match status" value="1"/>
</dbReference>
<keyword evidence="4" id="KW-0472">Membrane</keyword>
<dbReference type="PANTHER" id="PTHR44688">
    <property type="entry name" value="DNA-BINDING TRANSCRIPTIONAL ACTIVATOR DEVR_DOSR"/>
    <property type="match status" value="1"/>
</dbReference>
<reference evidence="8" key="1">
    <citation type="submission" date="2016-11" db="EMBL/GenBank/DDBJ databases">
        <authorList>
            <person name="Varghese N."/>
            <person name="Submissions S."/>
        </authorList>
    </citation>
    <scope>NUCLEOTIDE SEQUENCE [LARGE SCALE GENOMIC DNA]</scope>
    <source>
        <strain evidence="8">DSM 25330</strain>
    </source>
</reference>
<keyword evidence="4" id="KW-1133">Transmembrane helix</keyword>
<feature type="transmembrane region" description="Helical" evidence="4">
    <location>
        <begin position="258"/>
        <end position="279"/>
    </location>
</feature>
<evidence type="ECO:0000256" key="2">
    <source>
        <dbReference type="ARBA" id="ARBA00023125"/>
    </source>
</evidence>
<keyword evidence="4" id="KW-0812">Transmembrane</keyword>
<keyword evidence="5" id="KW-0732">Signal</keyword>
<keyword evidence="8" id="KW-1185">Reference proteome</keyword>